<organism evidence="1 2">
    <name type="scientific">Candidatus Magasanikbacteria bacterium RIFOXYD2_FULL_41_14</name>
    <dbReference type="NCBI Taxonomy" id="1798709"/>
    <lineage>
        <taxon>Bacteria</taxon>
        <taxon>Candidatus Magasanikiibacteriota</taxon>
    </lineage>
</organism>
<evidence type="ECO:0008006" key="3">
    <source>
        <dbReference type="Google" id="ProtNLM"/>
    </source>
</evidence>
<gene>
    <name evidence="1" type="ORF">A2538_01795</name>
</gene>
<dbReference type="STRING" id="1798709.A2538_01795"/>
<sequence length="334" mass="38462">MQPNKKFITIVDNINQINQLLGEMVLQPRISAIKWSAITKQTPNIKIGYPGQHLASLIAGMEGERTGARGNDLIDGSEVKSCSRIDQLDICKKCDSPVARLENKCSNCGSDEIERKNDSKWLFSIRNEEELNTLIHGVKRVLLVLGDYPNFDDGDFSTLRFQVFEIWPENKRNARFGEIMINYYYKIYLGHKNKNLAKTPAPKNFWPYQYQFYICNPIPTFTCIVQNANSSPKIKILHYIKPDEDRSGIQSVVMPVEILKDPEIALIFKKAKPWEIKKMMKPAFYKNLTKLSKFSIAEKREFLGGVDETLRSYLPLRDTDKISTAKSKYARRTH</sequence>
<dbReference type="Pfam" id="PF09567">
    <property type="entry name" value="RE_MamI"/>
    <property type="match status" value="1"/>
</dbReference>
<accession>A0A1F6PDQ1</accession>
<dbReference type="AlphaFoldDB" id="A0A1F6PDQ1"/>
<protein>
    <recommendedName>
        <fullName evidence="3">MamI restriction endonuclease</fullName>
    </recommendedName>
</protein>
<evidence type="ECO:0000313" key="2">
    <source>
        <dbReference type="Proteomes" id="UP000178254"/>
    </source>
</evidence>
<dbReference type="GO" id="GO:0009307">
    <property type="term" value="P:DNA restriction-modification system"/>
    <property type="evidence" value="ECO:0007669"/>
    <property type="project" value="InterPro"/>
</dbReference>
<comment type="caution">
    <text evidence="1">The sequence shown here is derived from an EMBL/GenBank/DDBJ whole genome shotgun (WGS) entry which is preliminary data.</text>
</comment>
<dbReference type="EMBL" id="MFRE01000010">
    <property type="protein sequence ID" value="OGH94279.1"/>
    <property type="molecule type" value="Genomic_DNA"/>
</dbReference>
<reference evidence="1 2" key="1">
    <citation type="journal article" date="2016" name="Nat. Commun.">
        <title>Thousands of microbial genomes shed light on interconnected biogeochemical processes in an aquifer system.</title>
        <authorList>
            <person name="Anantharaman K."/>
            <person name="Brown C.T."/>
            <person name="Hug L.A."/>
            <person name="Sharon I."/>
            <person name="Castelle C.J."/>
            <person name="Probst A.J."/>
            <person name="Thomas B.C."/>
            <person name="Singh A."/>
            <person name="Wilkins M.J."/>
            <person name="Karaoz U."/>
            <person name="Brodie E.L."/>
            <person name="Williams K.H."/>
            <person name="Hubbard S.S."/>
            <person name="Banfield J.F."/>
        </authorList>
    </citation>
    <scope>NUCLEOTIDE SEQUENCE [LARGE SCALE GENOMIC DNA]</scope>
</reference>
<dbReference type="GO" id="GO:0009036">
    <property type="term" value="F:type II site-specific deoxyribonuclease activity"/>
    <property type="evidence" value="ECO:0007669"/>
    <property type="project" value="InterPro"/>
</dbReference>
<dbReference type="InterPro" id="IPR019067">
    <property type="entry name" value="Restrct_endonuc_II_MamI"/>
</dbReference>
<dbReference type="GO" id="GO:0003677">
    <property type="term" value="F:DNA binding"/>
    <property type="evidence" value="ECO:0007669"/>
    <property type="project" value="InterPro"/>
</dbReference>
<dbReference type="Proteomes" id="UP000178254">
    <property type="component" value="Unassembled WGS sequence"/>
</dbReference>
<proteinExistence type="predicted"/>
<evidence type="ECO:0000313" key="1">
    <source>
        <dbReference type="EMBL" id="OGH94279.1"/>
    </source>
</evidence>
<name>A0A1F6PDQ1_9BACT</name>